<dbReference type="Gene3D" id="3.60.130.10">
    <property type="entry name" value="Clavaminate synthase-like"/>
    <property type="match status" value="1"/>
</dbReference>
<sequence length="358" mass="37456">MSSWNRLIAATLVVTCSAGATRDELIIRPLPRAPGQEAFGAEVLNLALDGGMPSAEVLARLEEALSTHGLLVLRAAALEHVPPQSFAAFVHHFNPGTTTVWRDQRTNPWERYKAEAMGPAGTFQLPSCPETLVIGKGELVDHWGLTCTLGGKRAAYGKTSGSQVIGGGKLQWHIDGQPVAASEDALTPLLQRQLDTAAEAVSGAGRPDHAFLLCAGRFDGLHAPDGISLIKPFECAAAIALALGVTDAVLCVPTDEQAPHAIARWRSRLSPAATLRTCTLPEDPEEGALACVVDAAKGLRPGAAVILDFVGHPPEVAAALRQRLRDSRPVAAATTTVIDVGEAGLAQLRAALMTQAGA</sequence>
<organism evidence="3 4">
    <name type="scientific">Chrysochromulina tobinii</name>
    <dbReference type="NCBI Taxonomy" id="1460289"/>
    <lineage>
        <taxon>Eukaryota</taxon>
        <taxon>Haptista</taxon>
        <taxon>Haptophyta</taxon>
        <taxon>Prymnesiophyceae</taxon>
        <taxon>Prymnesiales</taxon>
        <taxon>Chrysochromulinaceae</taxon>
        <taxon>Chrysochromulina</taxon>
    </lineage>
</organism>
<dbReference type="InterPro" id="IPR042098">
    <property type="entry name" value="TauD-like_sf"/>
</dbReference>
<keyword evidence="1" id="KW-0560">Oxidoreductase</keyword>
<dbReference type="AlphaFoldDB" id="A0A0M0K918"/>
<evidence type="ECO:0000313" key="3">
    <source>
        <dbReference type="EMBL" id="KOO35320.1"/>
    </source>
</evidence>
<dbReference type="EMBL" id="JWZX01000912">
    <property type="protein sequence ID" value="KOO35320.1"/>
    <property type="molecule type" value="Genomic_DNA"/>
</dbReference>
<accession>A0A0M0K918</accession>
<evidence type="ECO:0000256" key="1">
    <source>
        <dbReference type="ARBA" id="ARBA00023002"/>
    </source>
</evidence>
<comment type="caution">
    <text evidence="3">The sequence shown here is derived from an EMBL/GenBank/DDBJ whole genome shotgun (WGS) entry which is preliminary data.</text>
</comment>
<dbReference type="OrthoDB" id="93019at2759"/>
<evidence type="ECO:0000256" key="2">
    <source>
        <dbReference type="SAM" id="SignalP"/>
    </source>
</evidence>
<keyword evidence="2" id="KW-0732">Signal</keyword>
<dbReference type="InterPro" id="IPR010843">
    <property type="entry name" value="Uncharacterised_AroM"/>
</dbReference>
<feature type="signal peptide" evidence="2">
    <location>
        <begin position="1"/>
        <end position="20"/>
    </location>
</feature>
<feature type="chain" id="PRO_5005602550" evidence="2">
    <location>
        <begin position="21"/>
        <end position="358"/>
    </location>
</feature>
<name>A0A0M0K918_9EUKA</name>
<dbReference type="GO" id="GO:0016491">
    <property type="term" value="F:oxidoreductase activity"/>
    <property type="evidence" value="ECO:0007669"/>
    <property type="project" value="UniProtKB-KW"/>
</dbReference>
<dbReference type="SUPFAM" id="SSF51197">
    <property type="entry name" value="Clavaminate synthase-like"/>
    <property type="match status" value="1"/>
</dbReference>
<protein>
    <submittedName>
        <fullName evidence="3">Uncharacterized protein</fullName>
    </submittedName>
</protein>
<evidence type="ECO:0000313" key="4">
    <source>
        <dbReference type="Proteomes" id="UP000037460"/>
    </source>
</evidence>
<reference evidence="4" key="1">
    <citation type="journal article" date="2015" name="PLoS Genet.">
        <title>Genome Sequence and Transcriptome Analyses of Chrysochromulina tobin: Metabolic Tools for Enhanced Algal Fitness in the Prominent Order Prymnesiales (Haptophyceae).</title>
        <authorList>
            <person name="Hovde B.T."/>
            <person name="Deodato C.R."/>
            <person name="Hunsperger H.M."/>
            <person name="Ryken S.A."/>
            <person name="Yost W."/>
            <person name="Jha R.K."/>
            <person name="Patterson J."/>
            <person name="Monnat R.J. Jr."/>
            <person name="Barlow S.B."/>
            <person name="Starkenburg S.R."/>
            <person name="Cattolico R.A."/>
        </authorList>
    </citation>
    <scope>NUCLEOTIDE SEQUENCE</scope>
    <source>
        <strain evidence="4">CCMP291</strain>
    </source>
</reference>
<keyword evidence="4" id="KW-1185">Reference proteome</keyword>
<gene>
    <name evidence="3" type="ORF">Ctob_015975</name>
</gene>
<dbReference type="Pfam" id="PF07302">
    <property type="entry name" value="AroM"/>
    <property type="match status" value="1"/>
</dbReference>
<dbReference type="Proteomes" id="UP000037460">
    <property type="component" value="Unassembled WGS sequence"/>
</dbReference>
<proteinExistence type="predicted"/>